<dbReference type="PANTHER" id="PTHR45436:SF5">
    <property type="entry name" value="SENSOR HISTIDINE KINASE TRCS"/>
    <property type="match status" value="1"/>
</dbReference>
<keyword evidence="9 10" id="KW-0472">Membrane</keyword>
<dbReference type="Gene3D" id="3.30.565.10">
    <property type="entry name" value="Histidine kinase-like ATPase, C-terminal domain"/>
    <property type="match status" value="1"/>
</dbReference>
<dbReference type="InterPro" id="IPR003594">
    <property type="entry name" value="HATPase_dom"/>
</dbReference>
<dbReference type="SMART" id="SM01080">
    <property type="entry name" value="CHASE2"/>
    <property type="match status" value="1"/>
</dbReference>
<dbReference type="Pfam" id="PF05226">
    <property type="entry name" value="CHASE2"/>
    <property type="match status" value="1"/>
</dbReference>
<evidence type="ECO:0000256" key="7">
    <source>
        <dbReference type="ARBA" id="ARBA00022777"/>
    </source>
</evidence>
<dbReference type="RefSeq" id="WP_185683152.1">
    <property type="nucleotide sequence ID" value="NZ_JACLAU010000009.1"/>
</dbReference>
<dbReference type="PANTHER" id="PTHR45436">
    <property type="entry name" value="SENSOR HISTIDINE KINASE YKOH"/>
    <property type="match status" value="1"/>
</dbReference>
<dbReference type="AlphaFoldDB" id="A0A7X1F7E4"/>
<keyword evidence="5" id="KW-0808">Transferase</keyword>
<dbReference type="PRINTS" id="PR00344">
    <property type="entry name" value="BCTRLSENSOR"/>
</dbReference>
<dbReference type="InterPro" id="IPR050428">
    <property type="entry name" value="TCS_sensor_his_kinase"/>
</dbReference>
<comment type="subcellular location">
    <subcellularLocation>
        <location evidence="2">Membrane</location>
    </subcellularLocation>
</comment>
<keyword evidence="8 10" id="KW-1133">Transmembrane helix</keyword>
<sequence>MSAPRSPLRREWWLLAAICLIGAAALDRSGLTARLDHIVYDALLSRRPAPATGRILIVALDERSLTSVGPWPWPRSAQAQLVRRLAAARPRAIGLDVLLSEPRDAAGDRALAEAIAAAGNVYLPLAFTVPGRNGRPVDLERAIPAIARASAGTGHVNLSPDADGVTRSAWLTYGAGGARWSALPAAMLGQRPGPVPIEPGVTRSSPVMIDFPGPAGTLATVSAASVLRGEVPPELIAGKYVLVGMTASGLGDMHATPMAGAGPLMPGVEIQGSLLATLLSDRHLVPGTPVERLGFSLAPVLLLVLALAALPTRRGLLAALALTLATLAASAALLMLANLWLPPATAMVALVASYAVWSWRRLAVASHLVSRELERASREAGLLAQGPPEATGGVLDRQLALLADITARERELRHEHDAVIRLLSHDMRAPQSAILALLDSNGDCPPELAARLRSHAHRTLDLADGFVSLSRAQLVELGAELISLTDIALDAADTLWAQARARTMMIRVIEPQDEMLVRGDRSLLTRMLVNLVDNAVKYGEAGTDVILRIATAPDQARIDITNHGPDIPPDQLEQIFERFARAPDANRRADGFGLGLAFVQTVATRHGGRVDCRSQDGETGFSVELPLARP</sequence>
<evidence type="ECO:0000256" key="4">
    <source>
        <dbReference type="ARBA" id="ARBA00022553"/>
    </source>
</evidence>
<dbReference type="InterPro" id="IPR005467">
    <property type="entry name" value="His_kinase_dom"/>
</dbReference>
<evidence type="ECO:0000256" key="8">
    <source>
        <dbReference type="ARBA" id="ARBA00022989"/>
    </source>
</evidence>
<keyword evidence="7" id="KW-0418">Kinase</keyword>
<keyword evidence="4" id="KW-0597">Phosphoprotein</keyword>
<protein>
    <recommendedName>
        <fullName evidence="3">histidine kinase</fullName>
        <ecNumber evidence="3">2.7.13.3</ecNumber>
    </recommendedName>
</protein>
<comment type="catalytic activity">
    <reaction evidence="1">
        <text>ATP + protein L-histidine = ADP + protein N-phospho-L-histidine.</text>
        <dbReference type="EC" id="2.7.13.3"/>
    </reaction>
</comment>
<evidence type="ECO:0000256" key="6">
    <source>
        <dbReference type="ARBA" id="ARBA00022692"/>
    </source>
</evidence>
<evidence type="ECO:0000259" key="11">
    <source>
        <dbReference type="PROSITE" id="PS50109"/>
    </source>
</evidence>
<keyword evidence="6 10" id="KW-0812">Transmembrane</keyword>
<feature type="domain" description="Histidine kinase" evidence="11">
    <location>
        <begin position="422"/>
        <end position="629"/>
    </location>
</feature>
<evidence type="ECO:0000313" key="12">
    <source>
        <dbReference type="EMBL" id="MBC2651735.1"/>
    </source>
</evidence>
<dbReference type="InterPro" id="IPR004358">
    <property type="entry name" value="Sig_transdc_His_kin-like_C"/>
</dbReference>
<evidence type="ECO:0000256" key="9">
    <source>
        <dbReference type="ARBA" id="ARBA00023136"/>
    </source>
</evidence>
<proteinExistence type="predicted"/>
<dbReference type="Pfam" id="PF02518">
    <property type="entry name" value="HATPase_c"/>
    <property type="match status" value="1"/>
</dbReference>
<name>A0A7X1F7E4_9SPHN</name>
<dbReference type="Proteomes" id="UP000520156">
    <property type="component" value="Unassembled WGS sequence"/>
</dbReference>
<dbReference type="SUPFAM" id="SSF55874">
    <property type="entry name" value="ATPase domain of HSP90 chaperone/DNA topoisomerase II/histidine kinase"/>
    <property type="match status" value="1"/>
</dbReference>
<dbReference type="InterPro" id="IPR007890">
    <property type="entry name" value="CHASE2"/>
</dbReference>
<evidence type="ECO:0000256" key="3">
    <source>
        <dbReference type="ARBA" id="ARBA00012438"/>
    </source>
</evidence>
<keyword evidence="13" id="KW-1185">Reference proteome</keyword>
<organism evidence="12 13">
    <name type="scientific">Novosphingobium aerophilum</name>
    <dbReference type="NCBI Taxonomy" id="2839843"/>
    <lineage>
        <taxon>Bacteria</taxon>
        <taxon>Pseudomonadati</taxon>
        <taxon>Pseudomonadota</taxon>
        <taxon>Alphaproteobacteria</taxon>
        <taxon>Sphingomonadales</taxon>
        <taxon>Sphingomonadaceae</taxon>
        <taxon>Novosphingobium</taxon>
    </lineage>
</organism>
<dbReference type="PROSITE" id="PS50109">
    <property type="entry name" value="HIS_KIN"/>
    <property type="match status" value="1"/>
</dbReference>
<comment type="caution">
    <text evidence="12">The sequence shown here is derived from an EMBL/GenBank/DDBJ whole genome shotgun (WGS) entry which is preliminary data.</text>
</comment>
<dbReference type="SMART" id="SM00387">
    <property type="entry name" value="HATPase_c"/>
    <property type="match status" value="1"/>
</dbReference>
<feature type="transmembrane region" description="Helical" evidence="10">
    <location>
        <begin position="317"/>
        <end position="334"/>
    </location>
</feature>
<dbReference type="GO" id="GO:0016020">
    <property type="term" value="C:membrane"/>
    <property type="evidence" value="ECO:0007669"/>
    <property type="project" value="UniProtKB-SubCell"/>
</dbReference>
<dbReference type="EMBL" id="JACLAU010000009">
    <property type="protein sequence ID" value="MBC2651735.1"/>
    <property type="molecule type" value="Genomic_DNA"/>
</dbReference>
<dbReference type="GO" id="GO:0004673">
    <property type="term" value="F:protein histidine kinase activity"/>
    <property type="evidence" value="ECO:0007669"/>
    <property type="project" value="UniProtKB-EC"/>
</dbReference>
<evidence type="ECO:0000256" key="10">
    <source>
        <dbReference type="SAM" id="Phobius"/>
    </source>
</evidence>
<reference evidence="12 13" key="1">
    <citation type="submission" date="2020-08" db="EMBL/GenBank/DDBJ databases">
        <title>The genome sequence of Novosphingobium flavum 4Y4.</title>
        <authorList>
            <person name="Liu Y."/>
        </authorList>
    </citation>
    <scope>NUCLEOTIDE SEQUENCE [LARGE SCALE GENOMIC DNA]</scope>
    <source>
        <strain evidence="12 13">4Y4</strain>
    </source>
</reference>
<feature type="transmembrane region" description="Helical" evidence="10">
    <location>
        <begin position="293"/>
        <end position="310"/>
    </location>
</feature>
<gene>
    <name evidence="12" type="ORF">H7F49_08465</name>
</gene>
<dbReference type="InterPro" id="IPR036890">
    <property type="entry name" value="HATPase_C_sf"/>
</dbReference>
<evidence type="ECO:0000313" key="13">
    <source>
        <dbReference type="Proteomes" id="UP000520156"/>
    </source>
</evidence>
<evidence type="ECO:0000256" key="2">
    <source>
        <dbReference type="ARBA" id="ARBA00004370"/>
    </source>
</evidence>
<dbReference type="EC" id="2.7.13.3" evidence="3"/>
<evidence type="ECO:0000256" key="1">
    <source>
        <dbReference type="ARBA" id="ARBA00000085"/>
    </source>
</evidence>
<accession>A0A7X1F7E4</accession>
<dbReference type="CDD" id="cd00075">
    <property type="entry name" value="HATPase"/>
    <property type="match status" value="1"/>
</dbReference>
<evidence type="ECO:0000256" key="5">
    <source>
        <dbReference type="ARBA" id="ARBA00022679"/>
    </source>
</evidence>